<dbReference type="PANTHER" id="PTHR48229">
    <property type="entry name" value="CAIB/BAIF FAMILY ENZYME (AFU_ORTHOLOGUE AFUA_1G05360)-RELATED"/>
    <property type="match status" value="1"/>
</dbReference>
<dbReference type="GeneID" id="30150862"/>
<dbReference type="InterPro" id="IPR023606">
    <property type="entry name" value="CoA-Trfase_III_dom_1_sf"/>
</dbReference>
<evidence type="ECO:0000256" key="1">
    <source>
        <dbReference type="ARBA" id="ARBA00008383"/>
    </source>
</evidence>
<keyword evidence="3" id="KW-1185">Reference proteome</keyword>
<dbReference type="AlphaFoldDB" id="A0A1E3QM24"/>
<dbReference type="Pfam" id="PF02515">
    <property type="entry name" value="CoA_transf_3"/>
    <property type="match status" value="1"/>
</dbReference>
<dbReference type="Gene3D" id="3.40.50.10540">
    <property type="entry name" value="Crotonobetainyl-coa:carnitine coa-transferase, domain 1"/>
    <property type="match status" value="1"/>
</dbReference>
<dbReference type="EMBL" id="KV454437">
    <property type="protein sequence ID" value="ODQ78132.1"/>
    <property type="molecule type" value="Genomic_DNA"/>
</dbReference>
<dbReference type="GO" id="GO:0003824">
    <property type="term" value="F:catalytic activity"/>
    <property type="evidence" value="ECO:0007669"/>
    <property type="project" value="InterPro"/>
</dbReference>
<gene>
    <name evidence="2" type="ORF">BABINDRAFT_9731</name>
</gene>
<dbReference type="RefSeq" id="XP_018983460.1">
    <property type="nucleotide sequence ID" value="XM_019133009.1"/>
</dbReference>
<dbReference type="OrthoDB" id="5863171at2759"/>
<dbReference type="Proteomes" id="UP000094336">
    <property type="component" value="Unassembled WGS sequence"/>
</dbReference>
<name>A0A1E3QM24_9ASCO</name>
<evidence type="ECO:0000313" key="2">
    <source>
        <dbReference type="EMBL" id="ODQ78132.1"/>
    </source>
</evidence>
<dbReference type="STRING" id="984486.A0A1E3QM24"/>
<dbReference type="InterPro" id="IPR003673">
    <property type="entry name" value="CoA-Trfase_fam_III"/>
</dbReference>
<proteinExistence type="inferred from homology"/>
<reference evidence="3" key="1">
    <citation type="submission" date="2016-05" db="EMBL/GenBank/DDBJ databases">
        <title>Comparative genomics of biotechnologically important yeasts.</title>
        <authorList>
            <consortium name="DOE Joint Genome Institute"/>
            <person name="Riley R."/>
            <person name="Haridas S."/>
            <person name="Wolfe K.H."/>
            <person name="Lopes M.R."/>
            <person name="Hittinger C.T."/>
            <person name="Goker M."/>
            <person name="Salamov A."/>
            <person name="Wisecaver J."/>
            <person name="Long T.M."/>
            <person name="Aerts A.L."/>
            <person name="Barry K."/>
            <person name="Choi C."/>
            <person name="Clum A."/>
            <person name="Coughlan A.Y."/>
            <person name="Deshpande S."/>
            <person name="Douglass A.P."/>
            <person name="Hanson S.J."/>
            <person name="Klenk H.-P."/>
            <person name="Labutti K."/>
            <person name="Lapidus A."/>
            <person name="Lindquist E."/>
            <person name="Lipzen A."/>
            <person name="Meier-Kolthoff J.P."/>
            <person name="Ohm R.A."/>
            <person name="Otillar R.P."/>
            <person name="Pangilinan J."/>
            <person name="Peng Y."/>
            <person name="Rokas A."/>
            <person name="Rosa C.A."/>
            <person name="Scheuner C."/>
            <person name="Sibirny A.A."/>
            <person name="Slot J.C."/>
            <person name="Stielow J.B."/>
            <person name="Sun H."/>
            <person name="Kurtzman C.P."/>
            <person name="Blackwell M."/>
            <person name="Grigoriev I.V."/>
            <person name="Jeffries T.W."/>
        </authorList>
    </citation>
    <scope>NUCLEOTIDE SEQUENCE [LARGE SCALE GENOMIC DNA]</scope>
    <source>
        <strain evidence="3">NRRL Y-12698</strain>
    </source>
</reference>
<comment type="similarity">
    <text evidence="1">Belongs to the CoA-transferase III family.</text>
</comment>
<accession>A0A1E3QM24</accession>
<evidence type="ECO:0000313" key="3">
    <source>
        <dbReference type="Proteomes" id="UP000094336"/>
    </source>
</evidence>
<dbReference type="SUPFAM" id="SSF89796">
    <property type="entry name" value="CoA-transferase family III (CaiB/BaiF)"/>
    <property type="match status" value="2"/>
</dbReference>
<sequence>MLLHFSVLDLHAYSTFPSPRLWNIQSVSRKLEESKRIFASLLADKSLPIPEEIKRFAAQVEFYNDQTDKMILPCPLKECEVSTALKGVEASVALAIAQLRFQFPEGENHVKIDMQHALLFLFMTYIASVDGMTKFDKNVVSKLKATDLNRAQSDLYRRMSANLYKTKDDKFYHIHGSLEATTTLNMIGLPAFMPELNSDYEKIVDVIQGAVAKYTAAELEAMNNERRQAGVEALKPEQFLESPHGKALSAKPSWEIKTLETSTPPAPFSPVSLASGEKPQILKGIKVLELCRIIAGPTVGRILAEYGAEVIKVSASDILPDVPFFQVDGNVGKHTTDLNLKDPNDRTIFEGLLADADIVLDGFRTGAIDRLGYGAEHLAGLGQKRGKGYIYGAENCFGFEGEWSHRPGWQQIADCVTGVAWIQGQALGLQEPMIPPFPKADYGTGCMVAIAVLTAVYERATKGGSYLCTSSLSQYDLFLLKQKQYPAEIWEEILAKQDPTVRKLRYFDSVDMISRTVLQSMKNVDPNLFSNEKYLDSEYSEGFQGQCKVLKGVVEMKLCRNGFNCPTRPNGYDKPEWWM</sequence>
<evidence type="ECO:0008006" key="4">
    <source>
        <dbReference type="Google" id="ProtNLM"/>
    </source>
</evidence>
<dbReference type="InterPro" id="IPR052985">
    <property type="entry name" value="CoA-trans_III_biosynth/detox"/>
</dbReference>
<dbReference type="PANTHER" id="PTHR48229:SF1">
    <property type="entry name" value="ALPHA METHYLACYL-COA RACEMASE-RELATED"/>
    <property type="match status" value="1"/>
</dbReference>
<protein>
    <recommendedName>
        <fullName evidence="4">CoA-transferase family III</fullName>
    </recommendedName>
</protein>
<organism evidence="2 3">
    <name type="scientific">Babjeviella inositovora NRRL Y-12698</name>
    <dbReference type="NCBI Taxonomy" id="984486"/>
    <lineage>
        <taxon>Eukaryota</taxon>
        <taxon>Fungi</taxon>
        <taxon>Dikarya</taxon>
        <taxon>Ascomycota</taxon>
        <taxon>Saccharomycotina</taxon>
        <taxon>Pichiomycetes</taxon>
        <taxon>Serinales incertae sedis</taxon>
        <taxon>Babjeviella</taxon>
    </lineage>
</organism>